<dbReference type="EMBL" id="LNAL01000007">
    <property type="protein sequence ID" value="KUG07709.1"/>
    <property type="molecule type" value="Genomic_DNA"/>
</dbReference>
<dbReference type="SUPFAM" id="SSF49464">
    <property type="entry name" value="Carboxypeptidase regulatory domain-like"/>
    <property type="match status" value="1"/>
</dbReference>
<comment type="caution">
    <text evidence="1">The sequence shown here is derived from an EMBL/GenBank/DDBJ whole genome shotgun (WGS) entry which is preliminary data.</text>
</comment>
<organism evidence="1 2">
    <name type="scientific">Solirubrum puertoriconensis</name>
    <dbReference type="NCBI Taxonomy" id="1751427"/>
    <lineage>
        <taxon>Bacteria</taxon>
        <taxon>Pseudomonadati</taxon>
        <taxon>Bacteroidota</taxon>
        <taxon>Cytophagia</taxon>
        <taxon>Cytophagales</taxon>
    </lineage>
</organism>
<reference evidence="1 2" key="1">
    <citation type="submission" date="2015-11" db="EMBL/GenBank/DDBJ databases">
        <title>Solirubrum puertoriconensis gen. nov. an environmental bacteria isolated in Puerto Rico.</title>
        <authorList>
            <person name="Cuebas-Irizarry M.F."/>
            <person name="Montalvo-Rodriguez R."/>
        </authorList>
    </citation>
    <scope>NUCLEOTIDE SEQUENCE [LARGE SCALE GENOMIC DNA]</scope>
    <source>
        <strain evidence="1 2">MC1A</strain>
    </source>
</reference>
<proteinExistence type="predicted"/>
<name>A0A9X0HKM4_SOLP1</name>
<keyword evidence="2" id="KW-1185">Reference proteome</keyword>
<sequence>MAHGQHQPLEGQVLNARTGQPVPFATLGVPRRGLGTVADENGRYLLRLPDNFADTVVVTSIGFSRALLLPAHLAAGQRVVRLAPQEQTLENVVVAHRRVKPATLGRKTAKGDLRWVAGSSGKNTVDDEWGWELGAVLHPAKPAVLEAFHVYLHDNNYELLRFRLNLYAYGQGKPGKTLLQQDVQLKAWPKQKGWLTVDLRSYNINLEAQPVAATIQWLQSETAEPQKKYFSVPVKRQPKQVMLERENSEAAWTIHAMQPSLYFELLTE</sequence>
<protein>
    <recommendedName>
        <fullName evidence="3">Carboxypeptidase-like regulatory domain-containing protein</fullName>
    </recommendedName>
</protein>
<accession>A0A9X0HKM4</accession>
<evidence type="ECO:0000313" key="1">
    <source>
        <dbReference type="EMBL" id="KUG07709.1"/>
    </source>
</evidence>
<gene>
    <name evidence="1" type="ORF">ASU33_15435</name>
</gene>
<dbReference type="AlphaFoldDB" id="A0A9X0HKM4"/>
<evidence type="ECO:0008006" key="3">
    <source>
        <dbReference type="Google" id="ProtNLM"/>
    </source>
</evidence>
<dbReference type="InterPro" id="IPR008969">
    <property type="entry name" value="CarboxyPept-like_regulatory"/>
</dbReference>
<dbReference type="Pfam" id="PF13715">
    <property type="entry name" value="CarbopepD_reg_2"/>
    <property type="match status" value="1"/>
</dbReference>
<evidence type="ECO:0000313" key="2">
    <source>
        <dbReference type="Proteomes" id="UP000054223"/>
    </source>
</evidence>
<dbReference type="Proteomes" id="UP000054223">
    <property type="component" value="Unassembled WGS sequence"/>
</dbReference>